<evidence type="ECO:0000259" key="2">
    <source>
        <dbReference type="Pfam" id="PF03919"/>
    </source>
</evidence>
<dbReference type="AlphaFoldDB" id="A0A1E7ES60"/>
<dbReference type="InterPro" id="IPR012340">
    <property type="entry name" value="NA-bd_OB-fold"/>
</dbReference>
<dbReference type="InParanoid" id="A0A1E7ES60"/>
<dbReference type="Proteomes" id="UP000095751">
    <property type="component" value="Unassembled WGS sequence"/>
</dbReference>
<feature type="domain" description="mRNA capping enzyme C-terminal" evidence="2">
    <location>
        <begin position="33"/>
        <end position="106"/>
    </location>
</feature>
<dbReference type="Gene3D" id="2.40.50.140">
    <property type="entry name" value="Nucleic acid-binding proteins"/>
    <property type="match status" value="1"/>
</dbReference>
<evidence type="ECO:0000313" key="4">
    <source>
        <dbReference type="Proteomes" id="UP000095751"/>
    </source>
</evidence>
<name>A0A1E7ES60_9STRA</name>
<reference evidence="3 4" key="1">
    <citation type="submission" date="2016-09" db="EMBL/GenBank/DDBJ databases">
        <title>Extensive genetic diversity and differential bi-allelic expression allows diatom success in the polar Southern Ocean.</title>
        <authorList>
            <consortium name="DOE Joint Genome Institute"/>
            <person name="Mock T."/>
            <person name="Otillar R.P."/>
            <person name="Strauss J."/>
            <person name="Dupont C."/>
            <person name="Frickenhaus S."/>
            <person name="Maumus F."/>
            <person name="Mcmullan M."/>
            <person name="Sanges R."/>
            <person name="Schmutz J."/>
            <person name="Toseland A."/>
            <person name="Valas R."/>
            <person name="Veluchamy A."/>
            <person name="Ward B.J."/>
            <person name="Allen A."/>
            <person name="Barry K."/>
            <person name="Falciatore A."/>
            <person name="Ferrante M."/>
            <person name="Fortunato A.E."/>
            <person name="Gloeckner G."/>
            <person name="Gruber A."/>
            <person name="Hipkin R."/>
            <person name="Janech M."/>
            <person name="Kroth P."/>
            <person name="Leese F."/>
            <person name="Lindquist E."/>
            <person name="Lyon B.R."/>
            <person name="Martin J."/>
            <person name="Mayer C."/>
            <person name="Parker M."/>
            <person name="Quesneville H."/>
            <person name="Raymond J."/>
            <person name="Uhlig C."/>
            <person name="Valentin K.U."/>
            <person name="Worden A.Z."/>
            <person name="Armbrust E.V."/>
            <person name="Bowler C."/>
            <person name="Green B."/>
            <person name="Moulton V."/>
            <person name="Van Oosterhout C."/>
            <person name="Grigoriev I."/>
        </authorList>
    </citation>
    <scope>NUCLEOTIDE SEQUENCE [LARGE SCALE GENOMIC DNA]</scope>
    <source>
        <strain evidence="3 4">CCMP1102</strain>
    </source>
</reference>
<organism evidence="3 4">
    <name type="scientific">Fragilariopsis cylindrus CCMP1102</name>
    <dbReference type="NCBI Taxonomy" id="635003"/>
    <lineage>
        <taxon>Eukaryota</taxon>
        <taxon>Sar</taxon>
        <taxon>Stramenopiles</taxon>
        <taxon>Ochrophyta</taxon>
        <taxon>Bacillariophyta</taxon>
        <taxon>Bacillariophyceae</taxon>
        <taxon>Bacillariophycidae</taxon>
        <taxon>Bacillariales</taxon>
        <taxon>Bacillariaceae</taxon>
        <taxon>Fragilariopsis</taxon>
    </lineage>
</organism>
<dbReference type="SUPFAM" id="SSF50249">
    <property type="entry name" value="Nucleic acid-binding proteins"/>
    <property type="match status" value="1"/>
</dbReference>
<dbReference type="KEGG" id="fcy:FRACYDRAFT_277525"/>
<keyword evidence="4" id="KW-1185">Reference proteome</keyword>
<accession>A0A1E7ES60</accession>
<gene>
    <name evidence="3" type="ORF">FRACYDRAFT_277525</name>
</gene>
<dbReference type="OrthoDB" id="200924at2759"/>
<evidence type="ECO:0000256" key="1">
    <source>
        <dbReference type="SAM" id="MobiDB-lite"/>
    </source>
</evidence>
<dbReference type="InterPro" id="IPR013846">
    <property type="entry name" value="mRNA_cap_enzyme_C"/>
</dbReference>
<feature type="region of interest" description="Disordered" evidence="1">
    <location>
        <begin position="1"/>
        <end position="27"/>
    </location>
</feature>
<sequence>MADGGYNHRRADDDDDDPLTTGVMGNEQTSVDMSRYVKLPASERFRLEADKLETNARIHIAEVGFDPLSGEWYYLTMRPDKVAPNHISTVLGTLLELSESLTTEELQYRMSIPPGQRDTYRKDLSGMMKQLLDHQKRKQQGQSPKR</sequence>
<protein>
    <recommendedName>
        <fullName evidence="2">mRNA capping enzyme C-terminal domain-containing protein</fullName>
    </recommendedName>
</protein>
<dbReference type="Pfam" id="PF03919">
    <property type="entry name" value="mRNA_cap_C"/>
    <property type="match status" value="1"/>
</dbReference>
<evidence type="ECO:0000313" key="3">
    <source>
        <dbReference type="EMBL" id="OEU08848.1"/>
    </source>
</evidence>
<dbReference type="EMBL" id="KV784378">
    <property type="protein sequence ID" value="OEU08848.1"/>
    <property type="molecule type" value="Genomic_DNA"/>
</dbReference>
<proteinExistence type="predicted"/>